<dbReference type="AlphaFoldDB" id="A0AAV9PCP1"/>
<proteinExistence type="predicted"/>
<organism evidence="1 2">
    <name type="scientific">Saxophila tyrrhenica</name>
    <dbReference type="NCBI Taxonomy" id="1690608"/>
    <lineage>
        <taxon>Eukaryota</taxon>
        <taxon>Fungi</taxon>
        <taxon>Dikarya</taxon>
        <taxon>Ascomycota</taxon>
        <taxon>Pezizomycotina</taxon>
        <taxon>Dothideomycetes</taxon>
        <taxon>Dothideomycetidae</taxon>
        <taxon>Mycosphaerellales</taxon>
        <taxon>Extremaceae</taxon>
        <taxon>Saxophila</taxon>
    </lineage>
</organism>
<gene>
    <name evidence="1" type="ORF">LTR77_005493</name>
</gene>
<dbReference type="EMBL" id="JAVRRT010000008">
    <property type="protein sequence ID" value="KAK5169517.1"/>
    <property type="molecule type" value="Genomic_DNA"/>
</dbReference>
<sequence length="319" mass="35766">MADIQNITAEVIAASADVVLVVGPPRRWKNPRLTRELHVSSAALIAASDVYATLLKREPGHDIAAVPREIHLPEDRAESMSLMCRLLQGKYIHELVSKSKPSTIGLLAFAVQKYACAEALRMQTAAILLSYMDRTKVQHDASGDSSCVVAAYLFDDARAFHILTGRLLKGMHIATDEYLYEEPMPEHIIREINERRTAAQHKVEFGLMCLGEDAAVVEEYDEVYVRHLMQGFGIPFWPPDLTSVASSFCLADCVQTTSKLSTIDSPKHGRVKDGDFKQSAEEVEDMCQGLCLKCVKEDNYLDIKEKYCAYEGRKNWLRQ</sequence>
<comment type="caution">
    <text evidence="1">The sequence shown here is derived from an EMBL/GenBank/DDBJ whole genome shotgun (WGS) entry which is preliminary data.</text>
</comment>
<accession>A0AAV9PCP1</accession>
<dbReference type="GeneID" id="89926834"/>
<evidence type="ECO:0000313" key="1">
    <source>
        <dbReference type="EMBL" id="KAK5169517.1"/>
    </source>
</evidence>
<name>A0AAV9PCP1_9PEZI</name>
<dbReference type="RefSeq" id="XP_064658863.1">
    <property type="nucleotide sequence ID" value="XM_064802738.1"/>
</dbReference>
<dbReference type="Proteomes" id="UP001337655">
    <property type="component" value="Unassembled WGS sequence"/>
</dbReference>
<keyword evidence="2" id="KW-1185">Reference proteome</keyword>
<evidence type="ECO:0000313" key="2">
    <source>
        <dbReference type="Proteomes" id="UP001337655"/>
    </source>
</evidence>
<reference evidence="1 2" key="1">
    <citation type="submission" date="2023-08" db="EMBL/GenBank/DDBJ databases">
        <title>Black Yeasts Isolated from many extreme environments.</title>
        <authorList>
            <person name="Coleine C."/>
            <person name="Stajich J.E."/>
            <person name="Selbmann L."/>
        </authorList>
    </citation>
    <scope>NUCLEOTIDE SEQUENCE [LARGE SCALE GENOMIC DNA]</scope>
    <source>
        <strain evidence="1 2">CCFEE 5935</strain>
    </source>
</reference>
<protein>
    <submittedName>
        <fullName evidence="1">Uncharacterized protein</fullName>
    </submittedName>
</protein>